<feature type="transmembrane region" description="Helical" evidence="1">
    <location>
        <begin position="89"/>
        <end position="107"/>
    </location>
</feature>
<reference evidence="2" key="1">
    <citation type="submission" date="2021-05" db="EMBL/GenBank/DDBJ databases">
        <authorList>
            <person name="Alioto T."/>
            <person name="Alioto T."/>
            <person name="Gomez Garrido J."/>
        </authorList>
    </citation>
    <scope>NUCLEOTIDE SEQUENCE</scope>
</reference>
<keyword evidence="1" id="KW-0472">Membrane</keyword>
<dbReference type="EMBL" id="HBUF01144203">
    <property type="protein sequence ID" value="CAG6646875.1"/>
    <property type="molecule type" value="Transcribed_RNA"/>
</dbReference>
<dbReference type="AlphaFoldDB" id="A0A8D8RC34"/>
<feature type="transmembrane region" description="Helical" evidence="1">
    <location>
        <begin position="139"/>
        <end position="156"/>
    </location>
</feature>
<accession>A0A8D8RC34</accession>
<keyword evidence="1" id="KW-1133">Transmembrane helix</keyword>
<protein>
    <submittedName>
        <fullName evidence="2">Uncharacterized protein</fullName>
    </submittedName>
</protein>
<feature type="transmembrane region" description="Helical" evidence="1">
    <location>
        <begin position="49"/>
        <end position="68"/>
    </location>
</feature>
<keyword evidence="1" id="KW-0812">Transmembrane</keyword>
<evidence type="ECO:0000256" key="1">
    <source>
        <dbReference type="SAM" id="Phobius"/>
    </source>
</evidence>
<organism evidence="2">
    <name type="scientific">Cacopsylla melanoneura</name>
    <dbReference type="NCBI Taxonomy" id="428564"/>
    <lineage>
        <taxon>Eukaryota</taxon>
        <taxon>Metazoa</taxon>
        <taxon>Ecdysozoa</taxon>
        <taxon>Arthropoda</taxon>
        <taxon>Hexapoda</taxon>
        <taxon>Insecta</taxon>
        <taxon>Pterygota</taxon>
        <taxon>Neoptera</taxon>
        <taxon>Paraneoptera</taxon>
        <taxon>Hemiptera</taxon>
        <taxon>Sternorrhyncha</taxon>
        <taxon>Psylloidea</taxon>
        <taxon>Psyllidae</taxon>
        <taxon>Psyllinae</taxon>
        <taxon>Cacopsylla</taxon>
    </lineage>
</organism>
<sequence length="206" mass="23193">MPSLDHRVCCIDKTGWKTKLACVLVTLACHFFVGSLFNYPQDDFNQRYHYPNLGSTMFVLAVALYCTARRLHPASLCIHSGILQSIYKVLTVIIVTNLLLIAVWQPLISLTAVFNLFLHTVFSFCDLPVGLFAERTRCYLSHLIGFLILVWVLTNMKCLFRCSSNQNQATVGSDEASIFSDEASIFSDSYDTDSFLATDKGSFFDE</sequence>
<evidence type="ECO:0000313" key="2">
    <source>
        <dbReference type="EMBL" id="CAG6646875.1"/>
    </source>
</evidence>
<feature type="transmembrane region" description="Helical" evidence="1">
    <location>
        <begin position="20"/>
        <end position="37"/>
    </location>
</feature>
<proteinExistence type="predicted"/>
<name>A0A8D8RC34_9HEMI</name>